<keyword evidence="5 8" id="KW-0378">Hydrolase</keyword>
<protein>
    <submittedName>
        <fullName evidence="8">Choline-sulfatase</fullName>
        <ecNumber evidence="8">3.1.6.6</ecNumber>
    </submittedName>
</protein>
<comment type="similarity">
    <text evidence="2">Belongs to the sulfatase family.</text>
</comment>
<dbReference type="PANTHER" id="PTHR45953:SF1">
    <property type="entry name" value="IDURONATE 2-SULFATASE"/>
    <property type="match status" value="1"/>
</dbReference>
<feature type="domain" description="Sulfatase N-terminal" evidence="7">
    <location>
        <begin position="47"/>
        <end position="394"/>
    </location>
</feature>
<dbReference type="InterPro" id="IPR000917">
    <property type="entry name" value="Sulfatase_N"/>
</dbReference>
<dbReference type="GO" id="GO:0046872">
    <property type="term" value="F:metal ion binding"/>
    <property type="evidence" value="ECO:0007669"/>
    <property type="project" value="UniProtKB-KW"/>
</dbReference>
<dbReference type="SUPFAM" id="SSF53649">
    <property type="entry name" value="Alkaline phosphatase-like"/>
    <property type="match status" value="1"/>
</dbReference>
<dbReference type="PROSITE" id="PS51257">
    <property type="entry name" value="PROKAR_LIPOPROTEIN"/>
    <property type="match status" value="1"/>
</dbReference>
<evidence type="ECO:0000256" key="3">
    <source>
        <dbReference type="ARBA" id="ARBA00022723"/>
    </source>
</evidence>
<dbReference type="AlphaFoldDB" id="A0A1Q2MFR4"/>
<dbReference type="GO" id="GO:0005737">
    <property type="term" value="C:cytoplasm"/>
    <property type="evidence" value="ECO:0007669"/>
    <property type="project" value="TreeGrafter"/>
</dbReference>
<dbReference type="InterPro" id="IPR035874">
    <property type="entry name" value="IDS"/>
</dbReference>
<dbReference type="Pfam" id="PF00884">
    <property type="entry name" value="Sulfatase"/>
    <property type="match status" value="1"/>
</dbReference>
<evidence type="ECO:0000256" key="5">
    <source>
        <dbReference type="ARBA" id="ARBA00022801"/>
    </source>
</evidence>
<evidence type="ECO:0000256" key="1">
    <source>
        <dbReference type="ARBA" id="ARBA00001913"/>
    </source>
</evidence>
<gene>
    <name evidence="8" type="primary">betC_8</name>
    <name evidence="8" type="ORF">SMSP2_01502</name>
</gene>
<dbReference type="Gene3D" id="3.40.720.10">
    <property type="entry name" value="Alkaline Phosphatase, subunit A"/>
    <property type="match status" value="1"/>
</dbReference>
<sequence length="489" mass="55552">MNNRLNENVKDYSLVSRRRFLKYSGLLGLSLMGCSSLKKWKGQNTRPNILFLCIDDLNDWVGCMGGHPDAKTPNMDRLAANGMLFTNAHCPAPLCGPCRAAFLSGIAPYNTGVYKNRNRLRNSSVLENTVLMPKSFKEAGYYVSGTGKIFHEADHEPDNWHEYWPAIDVPNPETYAPPESEMPLHGMPVPKKAWGNDFGPIPVPNEETRDWKTAGWAARRLRSNELSEPFFLAWGCKKPHVPLYAPQKYFDMYPLDKIKMPVILENDLDDVPQAAREIGSYSWPWKPHEYFKKYGKQRECVQAYLACVSYVDDCVGRVLKGLEESSYKDNTIVVLVSDHGIHKGEKENWSKYTLWEEATRVPMMFSGPGIKSGSESAEPVNLLDLYPTFAQICGLKTDVPFDGSSITDIIANPKAVFNRISVTAYGPHLNSVRSRDWRYIRYDDGSEELYNHIEDPYEWHNLASKPEFKTIKEALAAHIPQKQAESSRK</sequence>
<dbReference type="EMBL" id="CP019646">
    <property type="protein sequence ID" value="AQQ71137.1"/>
    <property type="molecule type" value="Genomic_DNA"/>
</dbReference>
<evidence type="ECO:0000313" key="8">
    <source>
        <dbReference type="EMBL" id="AQQ71137.1"/>
    </source>
</evidence>
<dbReference type="GO" id="GO:0047753">
    <property type="term" value="F:choline-sulfatase activity"/>
    <property type="evidence" value="ECO:0007669"/>
    <property type="project" value="UniProtKB-EC"/>
</dbReference>
<evidence type="ECO:0000313" key="9">
    <source>
        <dbReference type="Proteomes" id="UP000188181"/>
    </source>
</evidence>
<dbReference type="STRING" id="1851148.SMSP2_01502"/>
<accession>A0A1Q2MFR4</accession>
<dbReference type="Proteomes" id="UP000188181">
    <property type="component" value="Chromosome"/>
</dbReference>
<dbReference type="EC" id="3.1.6.6" evidence="8"/>
<keyword evidence="3" id="KW-0479">Metal-binding</keyword>
<evidence type="ECO:0000259" key="7">
    <source>
        <dbReference type="Pfam" id="PF00884"/>
    </source>
</evidence>
<dbReference type="PANTHER" id="PTHR45953">
    <property type="entry name" value="IDURONATE 2-SULFATASE"/>
    <property type="match status" value="1"/>
</dbReference>
<dbReference type="KEGG" id="pbas:SMSP2_01502"/>
<keyword evidence="6" id="KW-0106">Calcium</keyword>
<keyword evidence="4" id="KW-0732">Signal</keyword>
<evidence type="ECO:0000256" key="2">
    <source>
        <dbReference type="ARBA" id="ARBA00008779"/>
    </source>
</evidence>
<evidence type="ECO:0000256" key="4">
    <source>
        <dbReference type="ARBA" id="ARBA00022729"/>
    </source>
</evidence>
<dbReference type="OrthoDB" id="236884at2"/>
<organism evidence="8 9">
    <name type="scientific">Limihaloglobus sulfuriphilus</name>
    <dbReference type="NCBI Taxonomy" id="1851148"/>
    <lineage>
        <taxon>Bacteria</taxon>
        <taxon>Pseudomonadati</taxon>
        <taxon>Planctomycetota</taxon>
        <taxon>Phycisphaerae</taxon>
        <taxon>Sedimentisphaerales</taxon>
        <taxon>Sedimentisphaeraceae</taxon>
        <taxon>Limihaloglobus</taxon>
    </lineage>
</organism>
<dbReference type="RefSeq" id="WP_146683348.1">
    <property type="nucleotide sequence ID" value="NZ_CP019646.1"/>
</dbReference>
<reference evidence="9" key="1">
    <citation type="submission" date="2017-02" db="EMBL/GenBank/DDBJ databases">
        <title>Comparative genomics and description of representatives of a novel lineage of planctomycetes thriving in anoxic sediments.</title>
        <authorList>
            <person name="Spring S."/>
            <person name="Bunk B."/>
            <person name="Sproer C."/>
        </authorList>
    </citation>
    <scope>NUCLEOTIDE SEQUENCE [LARGE SCALE GENOMIC DNA]</scope>
    <source>
        <strain evidence="9">SM-Chi-D1</strain>
    </source>
</reference>
<comment type="cofactor">
    <cofactor evidence="1">
        <name>Ca(2+)</name>
        <dbReference type="ChEBI" id="CHEBI:29108"/>
    </cofactor>
</comment>
<dbReference type="GO" id="GO:0004423">
    <property type="term" value="F:iduronate-2-sulfatase activity"/>
    <property type="evidence" value="ECO:0007669"/>
    <property type="project" value="InterPro"/>
</dbReference>
<dbReference type="CDD" id="cd16030">
    <property type="entry name" value="iduronate-2-sulfatase"/>
    <property type="match status" value="1"/>
</dbReference>
<proteinExistence type="inferred from homology"/>
<dbReference type="InterPro" id="IPR017850">
    <property type="entry name" value="Alkaline_phosphatase_core_sf"/>
</dbReference>
<name>A0A1Q2MFR4_9BACT</name>
<keyword evidence="9" id="KW-1185">Reference proteome</keyword>
<evidence type="ECO:0000256" key="6">
    <source>
        <dbReference type="ARBA" id="ARBA00022837"/>
    </source>
</evidence>